<reference evidence="3" key="1">
    <citation type="submission" date="2025-08" db="UniProtKB">
        <authorList>
            <consortium name="RefSeq"/>
        </authorList>
    </citation>
    <scope>IDENTIFICATION</scope>
    <source>
        <tissue evidence="3">Tentacle</tissue>
    </source>
</reference>
<feature type="compositionally biased region" description="Basic and acidic residues" evidence="1">
    <location>
        <begin position="1"/>
        <end position="17"/>
    </location>
</feature>
<feature type="compositionally biased region" description="Acidic residues" evidence="1">
    <location>
        <begin position="18"/>
        <end position="37"/>
    </location>
</feature>
<evidence type="ECO:0000256" key="1">
    <source>
        <dbReference type="SAM" id="MobiDB-lite"/>
    </source>
</evidence>
<gene>
    <name evidence="3" type="primary">LOC116288192</name>
</gene>
<dbReference type="GeneID" id="116288192"/>
<feature type="region of interest" description="Disordered" evidence="1">
    <location>
        <begin position="322"/>
        <end position="377"/>
    </location>
</feature>
<organism evidence="2 3">
    <name type="scientific">Actinia tenebrosa</name>
    <name type="common">Australian red waratah sea anemone</name>
    <dbReference type="NCBI Taxonomy" id="6105"/>
    <lineage>
        <taxon>Eukaryota</taxon>
        <taxon>Metazoa</taxon>
        <taxon>Cnidaria</taxon>
        <taxon>Anthozoa</taxon>
        <taxon>Hexacorallia</taxon>
        <taxon>Actiniaria</taxon>
        <taxon>Actiniidae</taxon>
        <taxon>Actinia</taxon>
    </lineage>
</organism>
<dbReference type="AlphaFoldDB" id="A0A6P8HDU0"/>
<feature type="compositionally biased region" description="Acidic residues" evidence="1">
    <location>
        <begin position="94"/>
        <end position="111"/>
    </location>
</feature>
<dbReference type="Proteomes" id="UP000515163">
    <property type="component" value="Unplaced"/>
</dbReference>
<evidence type="ECO:0000313" key="3">
    <source>
        <dbReference type="RefSeq" id="XP_031550807.1"/>
    </source>
</evidence>
<accession>A0A6P8HDU0</accession>
<feature type="compositionally biased region" description="Polar residues" evidence="1">
    <location>
        <begin position="42"/>
        <end position="58"/>
    </location>
</feature>
<feature type="compositionally biased region" description="Basic and acidic residues" evidence="1">
    <location>
        <begin position="323"/>
        <end position="340"/>
    </location>
</feature>
<proteinExistence type="predicted"/>
<name>A0A6P8HDU0_ACTTE</name>
<dbReference type="OrthoDB" id="5987175at2759"/>
<dbReference type="PANTHER" id="PTHR34239">
    <property type="entry name" value="APPLE DOMAIN-CONTAINING PROTEIN"/>
    <property type="match status" value="1"/>
</dbReference>
<keyword evidence="2" id="KW-1185">Reference proteome</keyword>
<feature type="compositionally biased region" description="Basic and acidic residues" evidence="1">
    <location>
        <begin position="113"/>
        <end position="133"/>
    </location>
</feature>
<sequence length="377" mass="43102">MARKRQQTELEEKRTENEKEEIELLGEEESSKEEENEEGKTPKNTSDTLENTLGNLNKNMEIMAESMTSMHKAMKRMAKTQDKSLPKRRKVEMSDSDIDSSIESENSDVDSDSLLKESPETKKGGKNDPKDDLLDSIANDLDADEKIGPDVSDKLANIVNKRWSEKLNSEKLSDKLKKKKHARPGNLKNLVVPRVNPEIWSNMNHHIKREDLRRASTQNTVAKVGSILAKCTDILLKARNDNKKELDIDEMIGLHTDAIAILGHTQYELSMARRDAIKPSLKKEYAGLCSQNIPVTSLLFGDELQQQLNNIKASNRITQTAAGEHRERNTFRRDSWKQKQSDNYFKRSYQSQYRGKYRGNPKNSRSPSYKRKEGGKN</sequence>
<feature type="region of interest" description="Disordered" evidence="1">
    <location>
        <begin position="1"/>
        <end position="135"/>
    </location>
</feature>
<dbReference type="KEGG" id="aten:116288192"/>
<evidence type="ECO:0000313" key="2">
    <source>
        <dbReference type="Proteomes" id="UP000515163"/>
    </source>
</evidence>
<dbReference type="InParanoid" id="A0A6P8HDU0"/>
<dbReference type="PANTHER" id="PTHR34239:SF2">
    <property type="entry name" value="TRANSPOSABLE ELEMENT P TRANSPOSASE_THAP9 CONSERVED DOMAIN-CONTAINING PROTEIN"/>
    <property type="match status" value="1"/>
</dbReference>
<protein>
    <submittedName>
        <fullName evidence="3">Uncharacterized protein LOC116288192</fullName>
    </submittedName>
</protein>
<dbReference type="RefSeq" id="XP_031550807.1">
    <property type="nucleotide sequence ID" value="XM_031694947.1"/>
</dbReference>